<dbReference type="PANTHER" id="PTHR38103">
    <property type="entry name" value="RECOMBINATION-ASSOCIATED PROTEIN RDGC"/>
    <property type="match status" value="1"/>
</dbReference>
<dbReference type="GO" id="GO:0043590">
    <property type="term" value="C:bacterial nucleoid"/>
    <property type="evidence" value="ECO:0007669"/>
    <property type="project" value="TreeGrafter"/>
</dbReference>
<dbReference type="GO" id="GO:0000018">
    <property type="term" value="P:regulation of DNA recombination"/>
    <property type="evidence" value="ECO:0007669"/>
    <property type="project" value="TreeGrafter"/>
</dbReference>
<evidence type="ECO:0000313" key="8">
    <source>
        <dbReference type="EMBL" id="MYM81139.1"/>
    </source>
</evidence>
<reference evidence="8 9" key="1">
    <citation type="submission" date="2019-12" db="EMBL/GenBank/DDBJ databases">
        <title>Novel species isolated from a subtropical stream in China.</title>
        <authorList>
            <person name="Lu H."/>
        </authorList>
    </citation>
    <scope>NUCLEOTIDE SEQUENCE [LARGE SCALE GENOMIC DNA]</scope>
    <source>
        <strain evidence="8 9">FT50W</strain>
    </source>
</reference>
<sequence>MFKNLQIYRLPAPWAMTADALASMLASQAFTPPSSNELLRQGWDAPRPGGGLVHTVNKQMLLLLRTEKKLLPATVVNQVTKARAADLEEAQGFAPGKKAMKELKERVADELLPRAFSIQSTTPVWIDPVNGWLVVDAASPAKADEVIKLLLKAVDRMPLESLRVQRSPVGVMTEWLQTDEAPAGFTVDQDATLRATGESKAQVGYKHHSLDPEEIRRHIAAGKQCTRLAMTWDSKISFVLDESLAIKSIKPLDVLTEESRGSIRNDDERFDGDFMLMTGELAKMMADLVDALGGEATMDVPGEQNVSAPRAEVKGDEPVREQRVVGAAGDVPAGDGSASDPLYEQAVGVVQTNRRASISLVQRHLRIGYNRAARLLEAMEGSVVGPMQSNGNRAVLAQGGAA</sequence>
<evidence type="ECO:0000259" key="7">
    <source>
        <dbReference type="SMART" id="SM00843"/>
    </source>
</evidence>
<dbReference type="GO" id="GO:0005737">
    <property type="term" value="C:cytoplasm"/>
    <property type="evidence" value="ECO:0007669"/>
    <property type="project" value="UniProtKB-UniRule"/>
</dbReference>
<keyword evidence="4 6" id="KW-0963">Cytoplasm</keyword>
<dbReference type="AlphaFoldDB" id="A0A6L8MFH5"/>
<gene>
    <name evidence="6 8" type="primary">rdgC</name>
    <name evidence="8" type="ORF">GTP44_04090</name>
</gene>
<protein>
    <recommendedName>
        <fullName evidence="3 6">Recombination-associated protein RdgC</fullName>
    </recommendedName>
</protein>
<evidence type="ECO:0000313" key="9">
    <source>
        <dbReference type="Proteomes" id="UP000474565"/>
    </source>
</evidence>
<dbReference type="HAMAP" id="MF_00194">
    <property type="entry name" value="RdgC"/>
    <property type="match status" value="1"/>
</dbReference>
<dbReference type="EMBL" id="WWCP01000002">
    <property type="protein sequence ID" value="MYM81139.1"/>
    <property type="molecule type" value="Genomic_DNA"/>
</dbReference>
<dbReference type="NCBIfam" id="NF001463">
    <property type="entry name" value="PRK00321.1-4"/>
    <property type="match status" value="1"/>
</dbReference>
<organism evidence="8 9">
    <name type="scientific">Duganella lactea</name>
    <dbReference type="NCBI Taxonomy" id="2692173"/>
    <lineage>
        <taxon>Bacteria</taxon>
        <taxon>Pseudomonadati</taxon>
        <taxon>Pseudomonadota</taxon>
        <taxon>Betaproteobacteria</taxon>
        <taxon>Burkholderiales</taxon>
        <taxon>Oxalobacteraceae</taxon>
        <taxon>Telluria group</taxon>
        <taxon>Duganella</taxon>
    </lineage>
</organism>
<dbReference type="NCBIfam" id="NF001464">
    <property type="entry name" value="PRK00321.1-5"/>
    <property type="match status" value="1"/>
</dbReference>
<feature type="domain" description="FtsK gamma" evidence="7">
    <location>
        <begin position="336"/>
        <end position="400"/>
    </location>
</feature>
<dbReference type="InterPro" id="IPR036390">
    <property type="entry name" value="WH_DNA-bd_sf"/>
</dbReference>
<name>A0A6L8MFH5_9BURK</name>
<dbReference type="Proteomes" id="UP000474565">
    <property type="component" value="Unassembled WGS sequence"/>
</dbReference>
<dbReference type="GO" id="GO:0003690">
    <property type="term" value="F:double-stranded DNA binding"/>
    <property type="evidence" value="ECO:0007669"/>
    <property type="project" value="TreeGrafter"/>
</dbReference>
<dbReference type="Pfam" id="PF04381">
    <property type="entry name" value="RdgC"/>
    <property type="match status" value="1"/>
</dbReference>
<dbReference type="SUPFAM" id="SSF46785">
    <property type="entry name" value="Winged helix' DNA-binding domain"/>
    <property type="match status" value="1"/>
</dbReference>
<dbReference type="SMART" id="SM00843">
    <property type="entry name" value="Ftsk_gamma"/>
    <property type="match status" value="1"/>
</dbReference>
<dbReference type="PANTHER" id="PTHR38103:SF1">
    <property type="entry name" value="RECOMBINATION-ASSOCIATED PROTEIN RDGC"/>
    <property type="match status" value="1"/>
</dbReference>
<dbReference type="GO" id="GO:0006310">
    <property type="term" value="P:DNA recombination"/>
    <property type="evidence" value="ECO:0007669"/>
    <property type="project" value="UniProtKB-UniRule"/>
</dbReference>
<dbReference type="InterPro" id="IPR018541">
    <property type="entry name" value="Ftsk_gamma"/>
</dbReference>
<dbReference type="InterPro" id="IPR007476">
    <property type="entry name" value="RdgC"/>
</dbReference>
<accession>A0A6L8MFH5</accession>
<evidence type="ECO:0000256" key="2">
    <source>
        <dbReference type="ARBA" id="ARBA00008657"/>
    </source>
</evidence>
<dbReference type="InterPro" id="IPR036388">
    <property type="entry name" value="WH-like_DNA-bd_sf"/>
</dbReference>
<evidence type="ECO:0000256" key="5">
    <source>
        <dbReference type="ARBA" id="ARBA00023172"/>
    </source>
</evidence>
<dbReference type="Gene3D" id="1.10.10.10">
    <property type="entry name" value="Winged helix-like DNA-binding domain superfamily/Winged helix DNA-binding domain"/>
    <property type="match status" value="1"/>
</dbReference>
<comment type="similarity">
    <text evidence="2 6">Belongs to the RdgC family.</text>
</comment>
<dbReference type="Pfam" id="PF09397">
    <property type="entry name" value="FtsK_gamma"/>
    <property type="match status" value="1"/>
</dbReference>
<comment type="function">
    <text evidence="6">May be involved in recombination.</text>
</comment>
<evidence type="ECO:0000256" key="4">
    <source>
        <dbReference type="ARBA" id="ARBA00022490"/>
    </source>
</evidence>
<proteinExistence type="inferred from homology"/>
<evidence type="ECO:0000256" key="3">
    <source>
        <dbReference type="ARBA" id="ARBA00022296"/>
    </source>
</evidence>
<evidence type="ECO:0000256" key="6">
    <source>
        <dbReference type="HAMAP-Rule" id="MF_00194"/>
    </source>
</evidence>
<comment type="caution">
    <text evidence="8">The sequence shown here is derived from an EMBL/GenBank/DDBJ whole genome shotgun (WGS) entry which is preliminary data.</text>
</comment>
<evidence type="ECO:0000256" key="1">
    <source>
        <dbReference type="ARBA" id="ARBA00004453"/>
    </source>
</evidence>
<keyword evidence="5 6" id="KW-0233">DNA recombination</keyword>
<comment type="subcellular location">
    <subcellularLocation>
        <location evidence="1 6">Cytoplasm</location>
        <location evidence="1 6">Nucleoid</location>
    </subcellularLocation>
</comment>